<dbReference type="GO" id="GO:0016881">
    <property type="term" value="F:acid-amino acid ligase activity"/>
    <property type="evidence" value="ECO:0007669"/>
    <property type="project" value="InterPro"/>
</dbReference>
<dbReference type="GO" id="GO:0005524">
    <property type="term" value="F:ATP binding"/>
    <property type="evidence" value="ECO:0007669"/>
    <property type="project" value="InterPro"/>
</dbReference>
<feature type="domain" description="Mur ligase C-terminal" evidence="1">
    <location>
        <begin position="465"/>
        <end position="586"/>
    </location>
</feature>
<sequence length="616" mass="64906">MKIIQQRLLRGANMYHALPCIAAIVEADETAANRIADLTLQLQRECGHAVNYARTEPVSGHADQYRVIVEYAIEHVAQASLRTAVELAAQPQPDMAAAVAGLRHYATEMGLSPAMQSLAESARIQGFPVLRVSEHAGLLTVGWGSRQSRFMEGAGPDNRLLGHTIAHDAQLTRALLSEALLDKPDADAGMVAAKIGVGGDDDVLLDQATRVTHMLAEAEHGRIPVVAVTGTNGKTTTTLMIAHVARCAGLRTGHTTTTGVFVNGHRLSHGDCTGYWSHRAVLMSPQVDYAVLETARGGILKRGLAYDRCSVGVLLNVSGDHLGLDGVDTVEDLARVKSLVVRSAADAVLNADDIHCVTAQATLAPDTRTIFFSMHADNPVLRAHLEQDGCSVWLEHEVIMLGTGTRRQPVMPVTDIPATVGGLARYNIANALAATAALHATGLSVEQIASGLASFVSDAATNPLRTNIFKVGDVRIVLDYAHNAAAYTALGALTQGMGGSVLAVVSSPGDRRDSDLCHIGACCAEAFDRLFVYESSSRGRPHGEAAELIADGARAAGSRGVETFSSASDALQRAFRECRAGDVMMFSCGTTIATLIDALRIIDPAAADAVAEQAGA</sequence>
<proteinExistence type="predicted"/>
<accession>A0A1M7NRA2</accession>
<name>A0A1M7NRA2_9BURK</name>
<dbReference type="InterPro" id="IPR036565">
    <property type="entry name" value="Mur-like_cat_sf"/>
</dbReference>
<dbReference type="Gene3D" id="3.90.190.20">
    <property type="entry name" value="Mur ligase, C-terminal domain"/>
    <property type="match status" value="1"/>
</dbReference>
<evidence type="ECO:0000259" key="2">
    <source>
        <dbReference type="Pfam" id="PF08245"/>
    </source>
</evidence>
<dbReference type="PANTHER" id="PTHR23135:SF18">
    <property type="entry name" value="CYANOPHYCIN SYNTHETASE"/>
    <property type="match status" value="1"/>
</dbReference>
<dbReference type="STRING" id="551987.SAMN05192549_104129"/>
<protein>
    <submittedName>
        <fullName evidence="3">Cyanophycin synthetase</fullName>
    </submittedName>
</protein>
<dbReference type="AlphaFoldDB" id="A0A1M7NRA2"/>
<dbReference type="RefSeq" id="WP_072783930.1">
    <property type="nucleotide sequence ID" value="NZ_FRCX01000004.1"/>
</dbReference>
<dbReference type="InterPro" id="IPR004101">
    <property type="entry name" value="Mur_ligase_C"/>
</dbReference>
<dbReference type="Pfam" id="PF02875">
    <property type="entry name" value="Mur_ligase_C"/>
    <property type="match status" value="1"/>
</dbReference>
<reference evidence="4" key="1">
    <citation type="submission" date="2016-11" db="EMBL/GenBank/DDBJ databases">
        <authorList>
            <person name="Varghese N."/>
            <person name="Submissions S."/>
        </authorList>
    </citation>
    <scope>NUCLEOTIDE SEQUENCE [LARGE SCALE GENOMIC DNA]</scope>
    <source>
        <strain evidence="4">Sac-22</strain>
    </source>
</reference>
<dbReference type="InterPro" id="IPR013221">
    <property type="entry name" value="Mur_ligase_cen"/>
</dbReference>
<evidence type="ECO:0000313" key="3">
    <source>
        <dbReference type="EMBL" id="SHN06412.1"/>
    </source>
</evidence>
<dbReference type="EMBL" id="FRCX01000004">
    <property type="protein sequence ID" value="SHN06412.1"/>
    <property type="molecule type" value="Genomic_DNA"/>
</dbReference>
<dbReference type="Pfam" id="PF08245">
    <property type="entry name" value="Mur_ligase_M"/>
    <property type="match status" value="1"/>
</dbReference>
<dbReference type="InterPro" id="IPR036615">
    <property type="entry name" value="Mur_ligase_C_dom_sf"/>
</dbReference>
<dbReference type="PANTHER" id="PTHR23135">
    <property type="entry name" value="MUR LIGASE FAMILY MEMBER"/>
    <property type="match status" value="1"/>
</dbReference>
<dbReference type="SUPFAM" id="SSF53244">
    <property type="entry name" value="MurD-like peptide ligases, peptide-binding domain"/>
    <property type="match status" value="1"/>
</dbReference>
<organism evidence="3 4">
    <name type="scientific">Duganella sacchari</name>
    <dbReference type="NCBI Taxonomy" id="551987"/>
    <lineage>
        <taxon>Bacteria</taxon>
        <taxon>Pseudomonadati</taxon>
        <taxon>Pseudomonadota</taxon>
        <taxon>Betaproteobacteria</taxon>
        <taxon>Burkholderiales</taxon>
        <taxon>Oxalobacteraceae</taxon>
        <taxon>Telluria group</taxon>
        <taxon>Duganella</taxon>
    </lineage>
</organism>
<feature type="domain" description="Mur ligase central" evidence="2">
    <location>
        <begin position="228"/>
        <end position="437"/>
    </location>
</feature>
<evidence type="ECO:0000313" key="4">
    <source>
        <dbReference type="Proteomes" id="UP000184339"/>
    </source>
</evidence>
<gene>
    <name evidence="3" type="ORF">SAMN05192549_104129</name>
</gene>
<dbReference type="OrthoDB" id="8768340at2"/>
<dbReference type="SUPFAM" id="SSF53623">
    <property type="entry name" value="MurD-like peptide ligases, catalytic domain"/>
    <property type="match status" value="1"/>
</dbReference>
<evidence type="ECO:0000259" key="1">
    <source>
        <dbReference type="Pfam" id="PF02875"/>
    </source>
</evidence>
<dbReference type="Proteomes" id="UP000184339">
    <property type="component" value="Unassembled WGS sequence"/>
</dbReference>
<keyword evidence="4" id="KW-1185">Reference proteome</keyword>
<dbReference type="Gene3D" id="3.40.1190.10">
    <property type="entry name" value="Mur-like, catalytic domain"/>
    <property type="match status" value="1"/>
</dbReference>